<evidence type="ECO:0000256" key="1">
    <source>
        <dbReference type="SAM" id="SignalP"/>
    </source>
</evidence>
<proteinExistence type="predicted"/>
<dbReference type="Proteomes" id="UP001597216">
    <property type="component" value="Unassembled WGS sequence"/>
</dbReference>
<keyword evidence="1" id="KW-0732">Signal</keyword>
<feature type="signal peptide" evidence="1">
    <location>
        <begin position="1"/>
        <end position="23"/>
    </location>
</feature>
<sequence>MDDMTRRTLVTLAAGALAAPALAQEGIMVRPSRVRHYVIAAKDLDATCAQLYALLDVEPTPKREGPEPTLAFGFRTRMIRVGTTLIEVVSPIREPHQLHSFFAERGGDGGFMVVMQTYDDDALLARAAANGHKLAFEIPDFRGQHLMQFDYKTFGSRFEFYKYTPEDNWWGDPLHGAYHDPKAAEDIVGAEVAVADPAATAKTAAATFLGTLDGNSVIFVNDRRIAFVPAGDGPKGLMALHLKARDRARMGQTATVANVAFKFV</sequence>
<feature type="chain" id="PRO_5045615237" description="VOC domain-containing protein" evidence="1">
    <location>
        <begin position="24"/>
        <end position="264"/>
    </location>
</feature>
<dbReference type="PROSITE" id="PS51819">
    <property type="entry name" value="VOC"/>
    <property type="match status" value="1"/>
</dbReference>
<dbReference type="InterPro" id="IPR037523">
    <property type="entry name" value="VOC_core"/>
</dbReference>
<protein>
    <recommendedName>
        <fullName evidence="2">VOC domain-containing protein</fullName>
    </recommendedName>
</protein>
<name>A0ABW3T3S5_9CAUL</name>
<dbReference type="Gene3D" id="3.10.180.10">
    <property type="entry name" value="2,3-Dihydroxybiphenyl 1,2-Dioxygenase, domain 1"/>
    <property type="match status" value="1"/>
</dbReference>
<gene>
    <name evidence="3" type="ORF">ACFQ27_14610</name>
</gene>
<comment type="caution">
    <text evidence="3">The sequence shown here is derived from an EMBL/GenBank/DDBJ whole genome shotgun (WGS) entry which is preliminary data.</text>
</comment>
<feature type="domain" description="VOC" evidence="2">
    <location>
        <begin position="33"/>
        <end position="163"/>
    </location>
</feature>
<accession>A0ABW3T3S5</accession>
<evidence type="ECO:0000313" key="3">
    <source>
        <dbReference type="EMBL" id="MFD1191819.1"/>
    </source>
</evidence>
<keyword evidence="4" id="KW-1185">Reference proteome</keyword>
<dbReference type="RefSeq" id="WP_377354100.1">
    <property type="nucleotide sequence ID" value="NZ_JBHTLQ010000035.1"/>
</dbReference>
<dbReference type="EMBL" id="JBHTLQ010000035">
    <property type="protein sequence ID" value="MFD1191819.1"/>
    <property type="molecule type" value="Genomic_DNA"/>
</dbReference>
<dbReference type="InterPro" id="IPR029068">
    <property type="entry name" value="Glyas_Bleomycin-R_OHBP_Dase"/>
</dbReference>
<organism evidence="3 4">
    <name type="scientific">Phenylobacterium conjunctum</name>
    <dbReference type="NCBI Taxonomy" id="1298959"/>
    <lineage>
        <taxon>Bacteria</taxon>
        <taxon>Pseudomonadati</taxon>
        <taxon>Pseudomonadota</taxon>
        <taxon>Alphaproteobacteria</taxon>
        <taxon>Caulobacterales</taxon>
        <taxon>Caulobacteraceae</taxon>
        <taxon>Phenylobacterium</taxon>
    </lineage>
</organism>
<evidence type="ECO:0000313" key="4">
    <source>
        <dbReference type="Proteomes" id="UP001597216"/>
    </source>
</evidence>
<reference evidence="4" key="1">
    <citation type="journal article" date="2019" name="Int. J. Syst. Evol. Microbiol.">
        <title>The Global Catalogue of Microorganisms (GCM) 10K type strain sequencing project: providing services to taxonomists for standard genome sequencing and annotation.</title>
        <authorList>
            <consortium name="The Broad Institute Genomics Platform"/>
            <consortium name="The Broad Institute Genome Sequencing Center for Infectious Disease"/>
            <person name="Wu L."/>
            <person name="Ma J."/>
        </authorList>
    </citation>
    <scope>NUCLEOTIDE SEQUENCE [LARGE SCALE GENOMIC DNA]</scope>
    <source>
        <strain evidence="4">CCUG 55074</strain>
    </source>
</reference>
<dbReference type="SUPFAM" id="SSF54593">
    <property type="entry name" value="Glyoxalase/Bleomycin resistance protein/Dihydroxybiphenyl dioxygenase"/>
    <property type="match status" value="1"/>
</dbReference>
<evidence type="ECO:0000259" key="2">
    <source>
        <dbReference type="PROSITE" id="PS51819"/>
    </source>
</evidence>